<organism evidence="4 5">
    <name type="scientific">Maricaulis virginensis</name>
    <dbReference type="NCBI Taxonomy" id="144022"/>
    <lineage>
        <taxon>Bacteria</taxon>
        <taxon>Pseudomonadati</taxon>
        <taxon>Pseudomonadota</taxon>
        <taxon>Alphaproteobacteria</taxon>
        <taxon>Maricaulales</taxon>
        <taxon>Maricaulaceae</taxon>
        <taxon>Maricaulis</taxon>
    </lineage>
</organism>
<proteinExistence type="predicted"/>
<feature type="domain" description="Histidine-specific methyltransferase SAM-dependent" evidence="3">
    <location>
        <begin position="3"/>
        <end position="300"/>
    </location>
</feature>
<reference evidence="4" key="2">
    <citation type="submission" date="2023-01" db="EMBL/GenBank/DDBJ databases">
        <authorList>
            <person name="Sun Q."/>
            <person name="Evtushenko L."/>
        </authorList>
    </citation>
    <scope>NUCLEOTIDE SEQUENCE</scope>
    <source>
        <strain evidence="4">VKM B-1513</strain>
    </source>
</reference>
<keyword evidence="1" id="KW-0489">Methyltransferase</keyword>
<gene>
    <name evidence="4" type="ORF">GCM10017621_05560</name>
</gene>
<evidence type="ECO:0000313" key="4">
    <source>
        <dbReference type="EMBL" id="GLK51048.1"/>
    </source>
</evidence>
<dbReference type="GO" id="GO:0032259">
    <property type="term" value="P:methylation"/>
    <property type="evidence" value="ECO:0007669"/>
    <property type="project" value="UniProtKB-KW"/>
</dbReference>
<dbReference type="InterPro" id="IPR017804">
    <property type="entry name" value="MeTrfase_EgtD-like"/>
</dbReference>
<dbReference type="GO" id="GO:0008168">
    <property type="term" value="F:methyltransferase activity"/>
    <property type="evidence" value="ECO:0007669"/>
    <property type="project" value="UniProtKB-KW"/>
</dbReference>
<keyword evidence="2" id="KW-0808">Transferase</keyword>
<reference evidence="4" key="1">
    <citation type="journal article" date="2014" name="Int. J. Syst. Evol. Microbiol.">
        <title>Complete genome sequence of Corynebacterium casei LMG S-19264T (=DSM 44701T), isolated from a smear-ripened cheese.</title>
        <authorList>
            <consortium name="US DOE Joint Genome Institute (JGI-PGF)"/>
            <person name="Walter F."/>
            <person name="Albersmeier A."/>
            <person name="Kalinowski J."/>
            <person name="Ruckert C."/>
        </authorList>
    </citation>
    <scope>NUCLEOTIDE SEQUENCE</scope>
    <source>
        <strain evidence="4">VKM B-1513</strain>
    </source>
</reference>
<dbReference type="AlphaFoldDB" id="A0A9W6IIW7"/>
<evidence type="ECO:0000256" key="1">
    <source>
        <dbReference type="ARBA" id="ARBA00022603"/>
    </source>
</evidence>
<name>A0A9W6IIW7_9PROT</name>
<dbReference type="Pfam" id="PF10017">
    <property type="entry name" value="Methyltransf_33"/>
    <property type="match status" value="1"/>
</dbReference>
<dbReference type="SUPFAM" id="SSF53335">
    <property type="entry name" value="S-adenosyl-L-methionine-dependent methyltransferases"/>
    <property type="match status" value="1"/>
</dbReference>
<keyword evidence="5" id="KW-1185">Reference proteome</keyword>
<dbReference type="Proteomes" id="UP001143486">
    <property type="component" value="Unassembled WGS sequence"/>
</dbReference>
<evidence type="ECO:0000256" key="2">
    <source>
        <dbReference type="ARBA" id="ARBA00022679"/>
    </source>
</evidence>
<dbReference type="InterPro" id="IPR029063">
    <property type="entry name" value="SAM-dependent_MTases_sf"/>
</dbReference>
<dbReference type="Gene3D" id="3.40.50.150">
    <property type="entry name" value="Vaccinia Virus protein VP39"/>
    <property type="match status" value="1"/>
</dbReference>
<dbReference type="InterPro" id="IPR051128">
    <property type="entry name" value="EgtD_Methyltrsf_superfamily"/>
</dbReference>
<sequence>MLDDVLEGLAGRQKTLPSRLLYDARGSDLFEDITALPEYYPTRTETAILTAAAPDLSRRIGEGAVLVEYGAGASVKTRILLDALEALAGYVPIDVSEDMLAKTKPLLQQDYPELPIHPVVGNFLVPPPLPDIDPRARRVGFFPGSTIGNLDDADIETFLAGAAEELGPDGLLVLGVDLKKSPDILIPAYDDAQGVTADFNRNLLVRINRELGADFDLDAFRHEARWNEADSRMEMHLVSLADQSVTIGGKRFDFAAGETIHTENSRKFDLDELDAVLAAGAWSREATYTDPGQLFSVLLLGRA</sequence>
<dbReference type="PIRSF" id="PIRSF018005">
    <property type="entry name" value="UCP018005"/>
    <property type="match status" value="1"/>
</dbReference>
<evidence type="ECO:0000313" key="5">
    <source>
        <dbReference type="Proteomes" id="UP001143486"/>
    </source>
</evidence>
<dbReference type="NCBIfam" id="TIGR03438">
    <property type="entry name" value="egtD_ergothio"/>
    <property type="match status" value="1"/>
</dbReference>
<dbReference type="PANTHER" id="PTHR43397">
    <property type="entry name" value="ERGOTHIONEINE BIOSYNTHESIS PROTEIN 1"/>
    <property type="match status" value="1"/>
</dbReference>
<dbReference type="RefSeq" id="WP_271185441.1">
    <property type="nucleotide sequence ID" value="NZ_BSFE01000001.1"/>
</dbReference>
<comment type="caution">
    <text evidence="4">The sequence shown here is derived from an EMBL/GenBank/DDBJ whole genome shotgun (WGS) entry which is preliminary data.</text>
</comment>
<dbReference type="PANTHER" id="PTHR43397:SF1">
    <property type="entry name" value="ERGOTHIONEINE BIOSYNTHESIS PROTEIN 1"/>
    <property type="match status" value="1"/>
</dbReference>
<accession>A0A9W6IIW7</accession>
<dbReference type="EMBL" id="BSFE01000001">
    <property type="protein sequence ID" value="GLK51048.1"/>
    <property type="molecule type" value="Genomic_DNA"/>
</dbReference>
<evidence type="ECO:0000259" key="3">
    <source>
        <dbReference type="Pfam" id="PF10017"/>
    </source>
</evidence>
<dbReference type="InterPro" id="IPR019257">
    <property type="entry name" value="MeTrfase_dom"/>
</dbReference>
<dbReference type="InterPro" id="IPR035094">
    <property type="entry name" value="EgtD"/>
</dbReference>
<protein>
    <submittedName>
        <fullName evidence="4">Dimethylhistidine N-methyltransferase</fullName>
    </submittedName>
</protein>